<feature type="transmembrane region" description="Helical" evidence="2">
    <location>
        <begin position="12"/>
        <end position="33"/>
    </location>
</feature>
<keyword evidence="2" id="KW-1133">Transmembrane helix</keyword>
<sequence length="166" mass="18162">MSLRLGSHLDALAFLCYSYWSFLVLLAAALFLLRIRSLGLVNAPPAKIPPPSPKSTVSPPESSQPTFAPVDSTDSGVVGSPKERIVAYFYSDEEIDGNDEELVEWGRPGYGGDEGFDLLGFGSAGILAWYQFQDRTAINGNVVRLWDGGLKALTTVTAFHGRRYRF</sequence>
<comment type="caution">
    <text evidence="3">The sequence shown here is derived from an EMBL/GenBank/DDBJ whole genome shotgun (WGS) entry which is preliminary data.</text>
</comment>
<dbReference type="PANTHER" id="PTHR36369">
    <property type="entry name" value="TRANSMEMBRANE PROTEIN"/>
    <property type="match status" value="1"/>
</dbReference>
<keyword evidence="2" id="KW-0472">Membrane</keyword>
<dbReference type="PANTHER" id="PTHR36369:SF1">
    <property type="entry name" value="TRANSMEMBRANE PROTEIN"/>
    <property type="match status" value="1"/>
</dbReference>
<feature type="region of interest" description="Disordered" evidence="1">
    <location>
        <begin position="49"/>
        <end position="77"/>
    </location>
</feature>
<evidence type="ECO:0000313" key="4">
    <source>
        <dbReference type="Proteomes" id="UP000639772"/>
    </source>
</evidence>
<name>A0A835V4H9_VANPL</name>
<dbReference type="AlphaFoldDB" id="A0A835V4H9"/>
<evidence type="ECO:0000256" key="2">
    <source>
        <dbReference type="SAM" id="Phobius"/>
    </source>
</evidence>
<dbReference type="Proteomes" id="UP000639772">
    <property type="component" value="Unassembled WGS sequence"/>
</dbReference>
<evidence type="ECO:0000256" key="1">
    <source>
        <dbReference type="SAM" id="MobiDB-lite"/>
    </source>
</evidence>
<protein>
    <submittedName>
        <fullName evidence="3">Uncharacterized protein</fullName>
    </submittedName>
</protein>
<feature type="compositionally biased region" description="Low complexity" evidence="1">
    <location>
        <begin position="54"/>
        <end position="63"/>
    </location>
</feature>
<reference evidence="3 4" key="1">
    <citation type="journal article" date="2020" name="Nat. Food">
        <title>A phased Vanilla planifolia genome enables genetic improvement of flavour and production.</title>
        <authorList>
            <person name="Hasing T."/>
            <person name="Tang H."/>
            <person name="Brym M."/>
            <person name="Khazi F."/>
            <person name="Huang T."/>
            <person name="Chambers A.H."/>
        </authorList>
    </citation>
    <scope>NUCLEOTIDE SEQUENCE [LARGE SCALE GENOMIC DNA]</scope>
    <source>
        <tissue evidence="3">Leaf</tissue>
    </source>
</reference>
<evidence type="ECO:0000313" key="3">
    <source>
        <dbReference type="EMBL" id="KAG0487119.1"/>
    </source>
</evidence>
<proteinExistence type="predicted"/>
<dbReference type="EMBL" id="JADCNM010000004">
    <property type="protein sequence ID" value="KAG0487119.1"/>
    <property type="molecule type" value="Genomic_DNA"/>
</dbReference>
<dbReference type="OrthoDB" id="1921606at2759"/>
<accession>A0A835V4H9</accession>
<keyword evidence="2" id="KW-0812">Transmembrane</keyword>
<organism evidence="3 4">
    <name type="scientific">Vanilla planifolia</name>
    <name type="common">Vanilla</name>
    <dbReference type="NCBI Taxonomy" id="51239"/>
    <lineage>
        <taxon>Eukaryota</taxon>
        <taxon>Viridiplantae</taxon>
        <taxon>Streptophyta</taxon>
        <taxon>Embryophyta</taxon>
        <taxon>Tracheophyta</taxon>
        <taxon>Spermatophyta</taxon>
        <taxon>Magnoliopsida</taxon>
        <taxon>Liliopsida</taxon>
        <taxon>Asparagales</taxon>
        <taxon>Orchidaceae</taxon>
        <taxon>Vanilloideae</taxon>
        <taxon>Vanilleae</taxon>
        <taxon>Vanilla</taxon>
    </lineage>
</organism>
<gene>
    <name evidence="3" type="ORF">HPP92_009214</name>
</gene>